<protein>
    <submittedName>
        <fullName evidence="2">Uncharacterized protein</fullName>
    </submittedName>
</protein>
<evidence type="ECO:0000313" key="2">
    <source>
        <dbReference type="EMBL" id="CEP25619.1"/>
    </source>
</evidence>
<gene>
    <name evidence="2" type="ORF">PFCIRM138_08890</name>
</gene>
<name>A0A0B7NXC6_PROFF</name>
<accession>A0A0B7NXC6</accession>
<organism evidence="2">
    <name type="scientific">Propionibacterium freudenreichii subsp. freudenreichii</name>
    <dbReference type="NCBI Taxonomy" id="66712"/>
    <lineage>
        <taxon>Bacteria</taxon>
        <taxon>Bacillati</taxon>
        <taxon>Actinomycetota</taxon>
        <taxon>Actinomycetes</taxon>
        <taxon>Propionibacteriales</taxon>
        <taxon>Propionibacteriaceae</taxon>
        <taxon>Propionibacterium</taxon>
    </lineage>
</organism>
<dbReference type="AlphaFoldDB" id="A0A0B7NXC6"/>
<dbReference type="EMBL" id="LM676379">
    <property type="protein sequence ID" value="CEP25619.1"/>
    <property type="molecule type" value="Genomic_DNA"/>
</dbReference>
<reference evidence="2" key="1">
    <citation type="submission" date="2014-08" db="EMBL/GenBank/DDBJ databases">
        <authorList>
            <person name="Falentin Helene"/>
        </authorList>
    </citation>
    <scope>NUCLEOTIDE SEQUENCE</scope>
</reference>
<sequence>MTRRSPRLGTSGAMAIGSKDSHG</sequence>
<feature type="region of interest" description="Disordered" evidence="1">
    <location>
        <begin position="1"/>
        <end position="23"/>
    </location>
</feature>
<proteinExistence type="predicted"/>
<evidence type="ECO:0000256" key="1">
    <source>
        <dbReference type="SAM" id="MobiDB-lite"/>
    </source>
</evidence>